<feature type="transmembrane region" description="Helical" evidence="2">
    <location>
        <begin position="551"/>
        <end position="571"/>
    </location>
</feature>
<feature type="compositionally biased region" description="Basic residues" evidence="1">
    <location>
        <begin position="34"/>
        <end position="52"/>
    </location>
</feature>
<evidence type="ECO:0000313" key="5">
    <source>
        <dbReference type="Proteomes" id="UP000431401"/>
    </source>
</evidence>
<dbReference type="AlphaFoldDB" id="A0A7K0DHT5"/>
<keyword evidence="5" id="KW-1185">Reference proteome</keyword>
<feature type="transmembrane region" description="Helical" evidence="2">
    <location>
        <begin position="518"/>
        <end position="539"/>
    </location>
</feature>
<evidence type="ECO:0000313" key="4">
    <source>
        <dbReference type="EMBL" id="MQY25259.1"/>
    </source>
</evidence>
<dbReference type="Proteomes" id="UP000431401">
    <property type="component" value="Unassembled WGS sequence"/>
</dbReference>
<keyword evidence="2" id="KW-1133">Transmembrane helix</keyword>
<organism evidence="4 5">
    <name type="scientific">Nocardia aurantia</name>
    <dbReference type="NCBI Taxonomy" id="2585199"/>
    <lineage>
        <taxon>Bacteria</taxon>
        <taxon>Bacillati</taxon>
        <taxon>Actinomycetota</taxon>
        <taxon>Actinomycetes</taxon>
        <taxon>Mycobacteriales</taxon>
        <taxon>Nocardiaceae</taxon>
        <taxon>Nocardia</taxon>
    </lineage>
</organism>
<comment type="caution">
    <text evidence="4">The sequence shown here is derived from an EMBL/GenBank/DDBJ whole genome shotgun (WGS) entry which is preliminary data.</text>
</comment>
<dbReference type="InterPro" id="IPR049713">
    <property type="entry name" value="Pr6Pr-like"/>
</dbReference>
<feature type="transmembrane region" description="Helical" evidence="2">
    <location>
        <begin position="485"/>
        <end position="506"/>
    </location>
</feature>
<feature type="region of interest" description="Disordered" evidence="1">
    <location>
        <begin position="94"/>
        <end position="150"/>
    </location>
</feature>
<feature type="signal peptide" evidence="3">
    <location>
        <begin position="1"/>
        <end position="27"/>
    </location>
</feature>
<feature type="chain" id="PRO_5029651594" evidence="3">
    <location>
        <begin position="28"/>
        <end position="683"/>
    </location>
</feature>
<feature type="region of interest" description="Disordered" evidence="1">
    <location>
        <begin position="27"/>
        <end position="82"/>
    </location>
</feature>
<sequence length="683" mass="68922">MTSPRAVRLLLAVAGAFALIRATLGRAAPDRGRPGSHRRSPNRRSLNHRSPNRRSPDRRSPGQWSPGQRSPDRRPSRTPLPPLVVSLASAPAEAEPVLAAPEPRSSATEVGASPATSDSVSEGWPAAGLHPELGWSAAPPDTLPGPPPEADAGWRVAGLESAQIDAVWPVAGAAPESLAAEFGPAGTHWSPTGSPAADSQVPDLWPAAGVVPGVLEPAVAPVDAVWPSIGIWAGDLDAEPAEASASSPEAEFGSLRGTAASVDAAPAEAVSGSAADHGRSTPEAVSGSAADAGRSLSGTTFGSSVNGGRSAFEPSAGASSGADQSATGVAAAVAESIVGRLGGVAVDAPSAAAGAVSWPLFVAPTADGVSAAEADFGALAGGPASGGASGSVAGTAFRGFSAVAGAGAVSGRVADTWAGGGTPVAPGSGTARSDGGDAEVIEVWPVPDSPVGSVVPVRRGPADTAVLDVVVCDDREMSGVGPAPAWVRLLRAGFAVLGVIALAWSGTHLGGQSPADHYSYFTIQSNVMAVLVLLAGGLLDPQGRVWQQVRGAVTLYLVITGIVYAVLLAHLESGDRYPWVNDVLHRAMPIVLLLDWVVVPAALGLTARLVAMWLLYPVGYGGYSLVRGLLVDWYPYPFLNPVQQGYLSMSLGLIVLVGVFSLLAVAVVALGDLAVRLHRPAPR</sequence>
<reference evidence="4 5" key="1">
    <citation type="submission" date="2019-10" db="EMBL/GenBank/DDBJ databases">
        <title>Nocardia macrotermitis sp. nov. and Nocardia aurantia sp. nov., isolated from the gut of fungus growing-termite Macrotermes natalensis.</title>
        <authorList>
            <person name="Benndorf R."/>
            <person name="Schwitalla J."/>
            <person name="Martin K."/>
            <person name="De Beer W."/>
            <person name="Kaster A.-K."/>
            <person name="Vollmers J."/>
            <person name="Poulsen M."/>
            <person name="Beemelmanns C."/>
        </authorList>
    </citation>
    <scope>NUCLEOTIDE SEQUENCE [LARGE SCALE GENOMIC DNA]</scope>
    <source>
        <strain evidence="4 5">RB56</strain>
    </source>
</reference>
<accession>A0A7K0DHT5</accession>
<dbReference type="NCBIfam" id="NF038065">
    <property type="entry name" value="Pr6Pr"/>
    <property type="match status" value="1"/>
</dbReference>
<keyword evidence="3" id="KW-0732">Signal</keyword>
<evidence type="ECO:0000256" key="3">
    <source>
        <dbReference type="SAM" id="SignalP"/>
    </source>
</evidence>
<evidence type="ECO:0000256" key="2">
    <source>
        <dbReference type="SAM" id="Phobius"/>
    </source>
</evidence>
<keyword evidence="2" id="KW-0812">Transmembrane</keyword>
<feature type="region of interest" description="Disordered" evidence="1">
    <location>
        <begin position="267"/>
        <end position="323"/>
    </location>
</feature>
<gene>
    <name evidence="4" type="ORF">NRB56_08150</name>
</gene>
<name>A0A7K0DHT5_9NOCA</name>
<feature type="transmembrane region" description="Helical" evidence="2">
    <location>
        <begin position="646"/>
        <end position="675"/>
    </location>
</feature>
<feature type="compositionally biased region" description="Polar residues" evidence="1">
    <location>
        <begin position="296"/>
        <end position="307"/>
    </location>
</feature>
<keyword evidence="2" id="KW-0472">Membrane</keyword>
<dbReference type="EMBL" id="WEGI01000002">
    <property type="protein sequence ID" value="MQY25259.1"/>
    <property type="molecule type" value="Genomic_DNA"/>
</dbReference>
<protein>
    <submittedName>
        <fullName evidence="4">Uncharacterized protein</fullName>
    </submittedName>
</protein>
<proteinExistence type="predicted"/>
<feature type="transmembrane region" description="Helical" evidence="2">
    <location>
        <begin position="592"/>
        <end position="616"/>
    </location>
</feature>
<evidence type="ECO:0000256" key="1">
    <source>
        <dbReference type="SAM" id="MobiDB-lite"/>
    </source>
</evidence>